<name>A0A9W5PXA7_BACCE</name>
<comment type="caution">
    <text evidence="1">The sequence shown here is derived from an EMBL/GenBank/DDBJ whole genome shotgun (WGS) entry which is preliminary data.</text>
</comment>
<reference evidence="1 2" key="1">
    <citation type="submission" date="2012-12" db="EMBL/GenBank/DDBJ databases">
        <title>The Genome Sequence of Bacillus cereus VD196.</title>
        <authorList>
            <consortium name="The Broad Institute Genome Sequencing Platform"/>
            <consortium name="The Broad Institute Genome Sequencing Center for Infectious Disease"/>
            <person name="Feldgarden M."/>
            <person name="Van der Auwera G.A."/>
            <person name="Mahillon J."/>
            <person name="Duprez V."/>
            <person name="Timmery S."/>
            <person name="Mattelet C."/>
            <person name="Dierick K."/>
            <person name="Sun M."/>
            <person name="Yu Z."/>
            <person name="Zhu L."/>
            <person name="Hu X."/>
            <person name="Shank E.B."/>
            <person name="Swiecicka I."/>
            <person name="Hansen B.M."/>
            <person name="Andrup L."/>
            <person name="Walker B."/>
            <person name="Young S.K."/>
            <person name="Zeng Q."/>
            <person name="Gargeya S."/>
            <person name="Fitzgerald M."/>
            <person name="Haas B."/>
            <person name="Abouelleil A."/>
            <person name="Alvarado L."/>
            <person name="Arachchi H.M."/>
            <person name="Berlin A.M."/>
            <person name="Chapman S.B."/>
            <person name="Dewar J."/>
            <person name="Goldberg J."/>
            <person name="Griggs A."/>
            <person name="Gujja S."/>
            <person name="Hansen M."/>
            <person name="Howarth C."/>
            <person name="Imamovic A."/>
            <person name="Larimer J."/>
            <person name="McCowan C."/>
            <person name="Murphy C."/>
            <person name="Neiman D."/>
            <person name="Pearson M."/>
            <person name="Priest M."/>
            <person name="Roberts A."/>
            <person name="Saif S."/>
            <person name="Shea T."/>
            <person name="Sisk P."/>
            <person name="Sykes S."/>
            <person name="Wortman J."/>
            <person name="Nusbaum C."/>
            <person name="Birren B."/>
        </authorList>
    </citation>
    <scope>NUCLEOTIDE SEQUENCE [LARGE SCALE GENOMIC DNA]</scope>
    <source>
        <strain evidence="1 2">VD196</strain>
    </source>
</reference>
<gene>
    <name evidence="1" type="ORF">IKE_06466</name>
</gene>
<dbReference type="AlphaFoldDB" id="A0A9W5PXA7"/>
<evidence type="ECO:0000313" key="2">
    <source>
        <dbReference type="Proteomes" id="UP000014023"/>
    </source>
</evidence>
<protein>
    <submittedName>
        <fullName evidence="1">Uncharacterized protein</fullName>
    </submittedName>
</protein>
<evidence type="ECO:0000313" key="1">
    <source>
        <dbReference type="EMBL" id="EOO56600.1"/>
    </source>
</evidence>
<sequence>MNEKKCNLNLQKFVIMLGAFILLFFTSMTPIANAKTIKNQNKKVEKLAEDLEFIMEKAAIRNSNDKVIDFDFDKLENRFGKLQEFKILKNEINNDKLNKHEINQKQCTNISNYNSLQAKSWNGWKSCMVDALKDHFGVKIIEIAFEGGLWGYLEKKAYKEAAKLLVKIAVGSNVLGVTSFLVYYGAKCAS</sequence>
<dbReference type="RefSeq" id="WP_016125304.1">
    <property type="nucleotide sequence ID" value="NZ_KB976260.1"/>
</dbReference>
<dbReference type="Proteomes" id="UP000014023">
    <property type="component" value="Unassembled WGS sequence"/>
</dbReference>
<organism evidence="1 2">
    <name type="scientific">Bacillus cereus VD196</name>
    <dbReference type="NCBI Taxonomy" id="1053243"/>
    <lineage>
        <taxon>Bacteria</taxon>
        <taxon>Bacillati</taxon>
        <taxon>Bacillota</taxon>
        <taxon>Bacilli</taxon>
        <taxon>Bacillales</taxon>
        <taxon>Bacillaceae</taxon>
        <taxon>Bacillus</taxon>
        <taxon>Bacillus cereus group</taxon>
    </lineage>
</organism>
<proteinExistence type="predicted"/>
<accession>A0A9W5PXA7</accession>
<dbReference type="EMBL" id="AHFL01000104">
    <property type="protein sequence ID" value="EOO56600.1"/>
    <property type="molecule type" value="Genomic_DNA"/>
</dbReference>